<dbReference type="CDD" id="cd03035">
    <property type="entry name" value="ArsC_Yffb"/>
    <property type="match status" value="1"/>
</dbReference>
<evidence type="ECO:0000256" key="2">
    <source>
        <dbReference type="PROSITE-ProRule" id="PRU01282"/>
    </source>
</evidence>
<dbReference type="Pfam" id="PF03960">
    <property type="entry name" value="ArsC"/>
    <property type="match status" value="1"/>
</dbReference>
<dbReference type="SUPFAM" id="SSF52833">
    <property type="entry name" value="Thioredoxin-like"/>
    <property type="match status" value="1"/>
</dbReference>
<dbReference type="Gene3D" id="3.40.30.10">
    <property type="entry name" value="Glutaredoxin"/>
    <property type="match status" value="1"/>
</dbReference>
<evidence type="ECO:0000313" key="4">
    <source>
        <dbReference type="Proteomes" id="UP000763641"/>
    </source>
</evidence>
<accession>A0ABS2D6V2</accession>
<keyword evidence="4" id="KW-1185">Reference proteome</keyword>
<evidence type="ECO:0000313" key="3">
    <source>
        <dbReference type="EMBL" id="MBM6576635.1"/>
    </source>
</evidence>
<dbReference type="PROSITE" id="PS51353">
    <property type="entry name" value="ARSC"/>
    <property type="match status" value="1"/>
</dbReference>
<sequence length="115" mass="12717">MTITMYGIRNCDTVKKARAWLDANGTAYAFHDYKTVGVDAERLAGWVARLGWETLLNRRGTTFRKLPEEEQGDLDADKVTALMIAHPSAIRRPVVEAGDALLVGFDAEVYAAQFG</sequence>
<dbReference type="EMBL" id="JAFEMC010000002">
    <property type="protein sequence ID" value="MBM6576635.1"/>
    <property type="molecule type" value="Genomic_DNA"/>
</dbReference>
<dbReference type="PANTHER" id="PTHR30041:SF8">
    <property type="entry name" value="PROTEIN YFFB"/>
    <property type="match status" value="1"/>
</dbReference>
<dbReference type="Proteomes" id="UP000763641">
    <property type="component" value="Unassembled WGS sequence"/>
</dbReference>
<dbReference type="InterPro" id="IPR006660">
    <property type="entry name" value="Arsenate_reductase-like"/>
</dbReference>
<gene>
    <name evidence="3" type="ORF">ILT43_09635</name>
</gene>
<dbReference type="InterPro" id="IPR006504">
    <property type="entry name" value="Tscrpt_reg_Spx/MgsR"/>
</dbReference>
<organism evidence="3 4">
    <name type="scientific">Sphingomonas longa</name>
    <dbReference type="NCBI Taxonomy" id="2778730"/>
    <lineage>
        <taxon>Bacteria</taxon>
        <taxon>Pseudomonadati</taxon>
        <taxon>Pseudomonadota</taxon>
        <taxon>Alphaproteobacteria</taxon>
        <taxon>Sphingomonadales</taxon>
        <taxon>Sphingomonadaceae</taxon>
        <taxon>Sphingomonas</taxon>
    </lineage>
</organism>
<dbReference type="NCBIfam" id="NF008107">
    <property type="entry name" value="PRK10853.1"/>
    <property type="match status" value="1"/>
</dbReference>
<dbReference type="NCBIfam" id="TIGR01617">
    <property type="entry name" value="arsC_related"/>
    <property type="match status" value="1"/>
</dbReference>
<dbReference type="InterPro" id="IPR036249">
    <property type="entry name" value="Thioredoxin-like_sf"/>
</dbReference>
<proteinExistence type="inferred from homology"/>
<comment type="similarity">
    <text evidence="1 2">Belongs to the ArsC family.</text>
</comment>
<dbReference type="PANTHER" id="PTHR30041">
    <property type="entry name" value="ARSENATE REDUCTASE"/>
    <property type="match status" value="1"/>
</dbReference>
<dbReference type="RefSeq" id="WP_204198739.1">
    <property type="nucleotide sequence ID" value="NZ_JAFEMC010000002.1"/>
</dbReference>
<reference evidence="3 4" key="1">
    <citation type="submission" date="2020-12" db="EMBL/GenBank/DDBJ databases">
        <title>Sphingomonas sp.</title>
        <authorList>
            <person name="Kim M.K."/>
        </authorList>
    </citation>
    <scope>NUCLEOTIDE SEQUENCE [LARGE SCALE GENOMIC DNA]</scope>
    <source>
        <strain evidence="3 4">BT552</strain>
    </source>
</reference>
<name>A0ABS2D6V2_9SPHN</name>
<comment type="caution">
    <text evidence="3">The sequence shown here is derived from an EMBL/GenBank/DDBJ whole genome shotgun (WGS) entry which is preliminary data.</text>
</comment>
<protein>
    <submittedName>
        <fullName evidence="3">ArsC family reductase</fullName>
    </submittedName>
</protein>
<evidence type="ECO:0000256" key="1">
    <source>
        <dbReference type="ARBA" id="ARBA00007198"/>
    </source>
</evidence>